<dbReference type="PANTHER" id="PTHR19879">
    <property type="entry name" value="TRANSCRIPTION INITIATION FACTOR TFIID"/>
    <property type="match status" value="1"/>
</dbReference>
<dbReference type="Gene3D" id="2.130.10.10">
    <property type="entry name" value="YVTN repeat-like/Quinoprotein amine dehydrogenase"/>
    <property type="match status" value="2"/>
</dbReference>
<dbReference type="PROSITE" id="PS00678">
    <property type="entry name" value="WD_REPEATS_1"/>
    <property type="match status" value="1"/>
</dbReference>
<evidence type="ECO:0000256" key="2">
    <source>
        <dbReference type="ARBA" id="ARBA00022737"/>
    </source>
</evidence>
<dbReference type="Pfam" id="PF00400">
    <property type="entry name" value="WD40"/>
    <property type="match status" value="2"/>
</dbReference>
<dbReference type="InterPro" id="IPR036322">
    <property type="entry name" value="WD40_repeat_dom_sf"/>
</dbReference>
<dbReference type="InterPro" id="IPR019775">
    <property type="entry name" value="WD40_repeat_CS"/>
</dbReference>
<dbReference type="PROSITE" id="PS50294">
    <property type="entry name" value="WD_REPEATS_REGION"/>
    <property type="match status" value="1"/>
</dbReference>
<dbReference type="InterPro" id="IPR024977">
    <property type="entry name" value="Apc4-like_WD40_dom"/>
</dbReference>
<dbReference type="SUPFAM" id="SSF50978">
    <property type="entry name" value="WD40 repeat-like"/>
    <property type="match status" value="1"/>
</dbReference>
<dbReference type="PRINTS" id="PR00320">
    <property type="entry name" value="GPROTEINBRPT"/>
</dbReference>
<evidence type="ECO:0000259" key="5">
    <source>
        <dbReference type="Pfam" id="PF12894"/>
    </source>
</evidence>
<dbReference type="AlphaFoldDB" id="A0A7S4KDM3"/>
<evidence type="ECO:0000256" key="3">
    <source>
        <dbReference type="PROSITE-ProRule" id="PRU00221"/>
    </source>
</evidence>
<protein>
    <recommendedName>
        <fullName evidence="5">Anaphase-promoting complex subunit 4-like WD40 domain-containing protein</fullName>
    </recommendedName>
</protein>
<proteinExistence type="predicted"/>
<dbReference type="PROSITE" id="PS50082">
    <property type="entry name" value="WD_REPEATS_2"/>
    <property type="match status" value="1"/>
</dbReference>
<feature type="repeat" description="WD" evidence="3">
    <location>
        <begin position="107"/>
        <end position="148"/>
    </location>
</feature>
<feature type="domain" description="Anaphase-promoting complex subunit 4-like WD40" evidence="5">
    <location>
        <begin position="411"/>
        <end position="478"/>
    </location>
</feature>
<evidence type="ECO:0000256" key="1">
    <source>
        <dbReference type="ARBA" id="ARBA00022574"/>
    </source>
</evidence>
<dbReference type="InterPro" id="IPR020472">
    <property type="entry name" value="WD40_PAC1"/>
</dbReference>
<feature type="compositionally biased region" description="Basic and acidic residues" evidence="4">
    <location>
        <begin position="12"/>
        <end position="44"/>
    </location>
</feature>
<dbReference type="InterPro" id="IPR001680">
    <property type="entry name" value="WD40_rpt"/>
</dbReference>
<dbReference type="EMBL" id="HBKQ01063119">
    <property type="protein sequence ID" value="CAE2290832.1"/>
    <property type="molecule type" value="Transcribed_RNA"/>
</dbReference>
<keyword evidence="2" id="KW-0677">Repeat</keyword>
<evidence type="ECO:0000256" key="4">
    <source>
        <dbReference type="SAM" id="MobiDB-lite"/>
    </source>
</evidence>
<feature type="compositionally biased region" description="Pro residues" evidence="4">
    <location>
        <begin position="54"/>
        <end position="63"/>
    </location>
</feature>
<dbReference type="PANTHER" id="PTHR19879:SF9">
    <property type="entry name" value="TRANSCRIPTION INITIATION FACTOR TFIID SUBUNIT 5"/>
    <property type="match status" value="1"/>
</dbReference>
<gene>
    <name evidence="6" type="ORF">OAUR00152_LOCUS43076</name>
</gene>
<accession>A0A7S4KDM3</accession>
<keyword evidence="1 3" id="KW-0853">WD repeat</keyword>
<feature type="region of interest" description="Disordered" evidence="4">
    <location>
        <begin position="1"/>
        <end position="106"/>
    </location>
</feature>
<reference evidence="6" key="1">
    <citation type="submission" date="2021-01" db="EMBL/GenBank/DDBJ databases">
        <authorList>
            <person name="Corre E."/>
            <person name="Pelletier E."/>
            <person name="Niang G."/>
            <person name="Scheremetjew M."/>
            <person name="Finn R."/>
            <person name="Kale V."/>
            <person name="Holt S."/>
            <person name="Cochrane G."/>
            <person name="Meng A."/>
            <person name="Brown T."/>
            <person name="Cohen L."/>
        </authorList>
    </citation>
    <scope>NUCLEOTIDE SEQUENCE</scope>
    <source>
        <strain evidence="6">Isolate 1302-5</strain>
    </source>
</reference>
<evidence type="ECO:0000313" key="6">
    <source>
        <dbReference type="EMBL" id="CAE2290832.1"/>
    </source>
</evidence>
<organism evidence="6">
    <name type="scientific">Odontella aurita</name>
    <dbReference type="NCBI Taxonomy" id="265563"/>
    <lineage>
        <taxon>Eukaryota</taxon>
        <taxon>Sar</taxon>
        <taxon>Stramenopiles</taxon>
        <taxon>Ochrophyta</taxon>
        <taxon>Bacillariophyta</taxon>
        <taxon>Mediophyceae</taxon>
        <taxon>Biddulphiophycidae</taxon>
        <taxon>Eupodiscales</taxon>
        <taxon>Odontellaceae</taxon>
        <taxon>Odontella</taxon>
    </lineage>
</organism>
<sequence>MATLTPGAPPAAEKDAKHSNRVEVPEQNRRYTEGNGGYRDHNSEQYHQPQYYHLPPPPPPPRPSLVEMAAPYLSSFGSCRLNGHPHHQQSAQSPHPTPSEPKNERSCLGHRETIFGLSFAPCGRYLATASQDSTIRLWDVSKNRLIETLKGHSADHECLRVNWAADGGFWRKRRRHGDSEARNANEEGLPLLASAGADGVVKVWRHSTEKVGKKCWDCVATIDHGSLRKELMHQPLISGLTGAETLRNMESEVKMESGEHENYENKDPPQVYALQFISGWGECQNKSSTEEANCDGFTKHTGVIDVLLTSSDDFLHLWCSDNCEESMDSDKSGRSEPLLLKRYLTIRFGHLSEGHGGVFVHSSMGYNSRNCHGEIIGQIARKDDASDNAMDRPFGGVERNPNNLVYVFDACYCPSRSLLGVALSDGTLRLIDSVGVCLSVMELREWRTHITSLAWDNKGRRLVCTTASGHVILWDVGDKSEEGTTRTRYRALLEGGHDTGRPVFGGAFCGGLHSQELLLSWGVDGKVCLWDAWSEGHVHSPLAILVDKGPDFPVYTVDVHEPNSGSRPELDTEESKSTLSVGGGREGGFLGIPVFLYDVISNQATKQHSSG</sequence>
<dbReference type="Pfam" id="PF12894">
    <property type="entry name" value="ANAPC4_WD40"/>
    <property type="match status" value="1"/>
</dbReference>
<feature type="region of interest" description="Disordered" evidence="4">
    <location>
        <begin position="561"/>
        <end position="581"/>
    </location>
</feature>
<dbReference type="InterPro" id="IPR015943">
    <property type="entry name" value="WD40/YVTN_repeat-like_dom_sf"/>
</dbReference>
<dbReference type="SMART" id="SM00320">
    <property type="entry name" value="WD40"/>
    <property type="match status" value="5"/>
</dbReference>
<name>A0A7S4KDM3_9STRA</name>